<dbReference type="AlphaFoldDB" id="A0ABD2PKH6"/>
<sequence length="238" mass="27683">MWDVSSYGVYGYNSSLHSSDYMSDYGIGYESENEEFREIDRILLWYEREEVESLRNTCEKLNEILKIGNCTQQPAILRNLNATIDILRSEDLDTGYGIALQISSLVYINNYDMEEELHDCLKIALVDGFFAFIHCLPHDSTYGDYFAESVKAISFIGKNFREGTYFIPQLKRLVKLFARAQYSFGSALYYVLRKFKKQAMDMHLEWETQFWHSFLTRAVFSSRTGELNHSSISSTESV</sequence>
<name>A0ABD2PKH6_9PLAT</name>
<protein>
    <submittedName>
        <fullName evidence="1">Uncharacterized protein</fullName>
    </submittedName>
</protein>
<evidence type="ECO:0000313" key="1">
    <source>
        <dbReference type="EMBL" id="KAL3308003.1"/>
    </source>
</evidence>
<reference evidence="1 2" key="1">
    <citation type="submission" date="2024-11" db="EMBL/GenBank/DDBJ databases">
        <title>Adaptive evolution of stress response genes in parasites aligns with host niche diversity.</title>
        <authorList>
            <person name="Hahn C."/>
            <person name="Resl P."/>
        </authorList>
    </citation>
    <scope>NUCLEOTIDE SEQUENCE [LARGE SCALE GENOMIC DNA]</scope>
    <source>
        <strain evidence="1">EGGRZ-B1_66</strain>
        <tissue evidence="1">Body</tissue>
    </source>
</reference>
<accession>A0ABD2PKH6</accession>
<comment type="caution">
    <text evidence="1">The sequence shown here is derived from an EMBL/GenBank/DDBJ whole genome shotgun (WGS) entry which is preliminary data.</text>
</comment>
<evidence type="ECO:0000313" key="2">
    <source>
        <dbReference type="Proteomes" id="UP001626550"/>
    </source>
</evidence>
<dbReference type="Proteomes" id="UP001626550">
    <property type="component" value="Unassembled WGS sequence"/>
</dbReference>
<keyword evidence="2" id="KW-1185">Reference proteome</keyword>
<organism evidence="1 2">
    <name type="scientific">Cichlidogyrus casuarinus</name>
    <dbReference type="NCBI Taxonomy" id="1844966"/>
    <lineage>
        <taxon>Eukaryota</taxon>
        <taxon>Metazoa</taxon>
        <taxon>Spiralia</taxon>
        <taxon>Lophotrochozoa</taxon>
        <taxon>Platyhelminthes</taxon>
        <taxon>Monogenea</taxon>
        <taxon>Monopisthocotylea</taxon>
        <taxon>Dactylogyridea</taxon>
        <taxon>Ancyrocephalidae</taxon>
        <taxon>Cichlidogyrus</taxon>
    </lineage>
</organism>
<dbReference type="EMBL" id="JBJKFK010006054">
    <property type="protein sequence ID" value="KAL3308003.1"/>
    <property type="molecule type" value="Genomic_DNA"/>
</dbReference>
<gene>
    <name evidence="1" type="ORF">Ciccas_013472</name>
</gene>
<proteinExistence type="predicted"/>